<name>A0A7J7NUY7_9MAGN</name>
<dbReference type="EMBL" id="JACGCM010000554">
    <property type="protein sequence ID" value="KAF6170986.1"/>
    <property type="molecule type" value="Genomic_DNA"/>
</dbReference>
<reference evidence="1 2" key="1">
    <citation type="journal article" date="2020" name="IScience">
        <title>Genome Sequencing of the Endangered Kingdonia uniflora (Circaeasteraceae, Ranunculales) Reveals Potential Mechanisms of Evolutionary Specialization.</title>
        <authorList>
            <person name="Sun Y."/>
            <person name="Deng T."/>
            <person name="Zhang A."/>
            <person name="Moore M.J."/>
            <person name="Landis J.B."/>
            <person name="Lin N."/>
            <person name="Zhang H."/>
            <person name="Zhang X."/>
            <person name="Huang J."/>
            <person name="Zhang X."/>
            <person name="Sun H."/>
            <person name="Wang H."/>
        </authorList>
    </citation>
    <scope>NUCLEOTIDE SEQUENCE [LARGE SCALE GENOMIC DNA]</scope>
    <source>
        <strain evidence="1">TB1705</strain>
        <tissue evidence="1">Leaf</tissue>
    </source>
</reference>
<evidence type="ECO:0000313" key="1">
    <source>
        <dbReference type="EMBL" id="KAF6170986.1"/>
    </source>
</evidence>
<protein>
    <submittedName>
        <fullName evidence="1">Uncharacterized protein</fullName>
    </submittedName>
</protein>
<dbReference type="AlphaFoldDB" id="A0A7J7NUY7"/>
<accession>A0A7J7NUY7</accession>
<proteinExistence type="predicted"/>
<comment type="caution">
    <text evidence="1">The sequence shown here is derived from an EMBL/GenBank/DDBJ whole genome shotgun (WGS) entry which is preliminary data.</text>
</comment>
<gene>
    <name evidence="1" type="ORF">GIB67_014803</name>
</gene>
<keyword evidence="2" id="KW-1185">Reference proteome</keyword>
<dbReference type="Proteomes" id="UP000541444">
    <property type="component" value="Unassembled WGS sequence"/>
</dbReference>
<organism evidence="1 2">
    <name type="scientific">Kingdonia uniflora</name>
    <dbReference type="NCBI Taxonomy" id="39325"/>
    <lineage>
        <taxon>Eukaryota</taxon>
        <taxon>Viridiplantae</taxon>
        <taxon>Streptophyta</taxon>
        <taxon>Embryophyta</taxon>
        <taxon>Tracheophyta</taxon>
        <taxon>Spermatophyta</taxon>
        <taxon>Magnoliopsida</taxon>
        <taxon>Ranunculales</taxon>
        <taxon>Circaeasteraceae</taxon>
        <taxon>Kingdonia</taxon>
    </lineage>
</organism>
<sequence>MELILKTKESLDKVLSYESRKHFFIIFRGVFPNCTIQWHIVPFEVFILYLFQVHFNPSCNDSSKSPFICSLIVDPKSKNLLKILVGACQTIDRSSHCAQEIVLRLVFQILGNSSTKFIVVVVQCCIKLHFAPCSQNSDEIVMTLLLLLNMLTEYLSL</sequence>
<evidence type="ECO:0000313" key="2">
    <source>
        <dbReference type="Proteomes" id="UP000541444"/>
    </source>
</evidence>